<evidence type="ECO:0000313" key="3">
    <source>
        <dbReference type="EMBL" id="BCF89412.1"/>
    </source>
</evidence>
<evidence type="ECO:0000313" key="4">
    <source>
        <dbReference type="Proteomes" id="UP000510888"/>
    </source>
</evidence>
<dbReference type="GO" id="GO:0030247">
    <property type="term" value="F:polysaccharide binding"/>
    <property type="evidence" value="ECO:0007669"/>
    <property type="project" value="InterPro"/>
</dbReference>
<dbReference type="Gene3D" id="3.40.50.2000">
    <property type="entry name" value="Glycogen Phosphorylase B"/>
    <property type="match status" value="1"/>
</dbReference>
<dbReference type="AlphaFoldDB" id="A0A7I8BLA7"/>
<accession>A0A7I8BLA7</accession>
<gene>
    <name evidence="3" type="ORF">PPGU16_24790</name>
</gene>
<dbReference type="Pfam" id="PF21374">
    <property type="entry name" value="WsaF_N"/>
    <property type="match status" value="1"/>
</dbReference>
<proteinExistence type="predicted"/>
<dbReference type="Gene3D" id="3.40.50.11090">
    <property type="match status" value="1"/>
</dbReference>
<dbReference type="EMBL" id="AP023174">
    <property type="protein sequence ID" value="BCF89412.1"/>
    <property type="molecule type" value="Genomic_DNA"/>
</dbReference>
<dbReference type="InterPro" id="IPR048510">
    <property type="entry name" value="WsaF_N"/>
</dbReference>
<evidence type="ECO:0000259" key="1">
    <source>
        <dbReference type="Pfam" id="PF21374"/>
    </source>
</evidence>
<feature type="domain" description="WsaF C-terminal" evidence="2">
    <location>
        <begin position="397"/>
        <end position="532"/>
    </location>
</feature>
<name>A0A7I8BLA7_9BURK</name>
<evidence type="ECO:0000259" key="2">
    <source>
        <dbReference type="Pfam" id="PF22772"/>
    </source>
</evidence>
<protein>
    <recommendedName>
        <fullName evidence="5">Glycosyl transferase family 1</fullName>
    </recommendedName>
</protein>
<dbReference type="Proteomes" id="UP000510888">
    <property type="component" value="Chromosome 1"/>
</dbReference>
<dbReference type="KEGG" id="plad:PPGU16_24790"/>
<evidence type="ECO:0008006" key="5">
    <source>
        <dbReference type="Google" id="ProtNLM"/>
    </source>
</evidence>
<organism evidence="3 4">
    <name type="scientific">Paraburkholderia largidicola</name>
    <dbReference type="NCBI Taxonomy" id="3014751"/>
    <lineage>
        <taxon>Bacteria</taxon>
        <taxon>Pseudomonadati</taxon>
        <taxon>Pseudomonadota</taxon>
        <taxon>Betaproteobacteria</taxon>
        <taxon>Burkholderiales</taxon>
        <taxon>Burkholderiaceae</taxon>
        <taxon>Paraburkholderia</taxon>
    </lineage>
</organism>
<sequence length="579" mass="67017">MFRRARKSLHETLKDALHDTPSEGPVDVDFYRDFYSDLRDLNADEAAHHYREHGSREGRFRSRDHLDKAGPQMADFDPAFYRQYYDGIKLGSDEEARRHYQGYGAREGKYPNAAALISAMEQEQKTLPDDFTAGEYLALNGDLRRHLKFEWEAAFHYLRYGRWEGRQYRRWKDETVYDFEYLHRKTLHVYDMPDVVVDPQRPPTVNVLVPAFDFGSMSAGFFGVFQVALFIKRCGINVRLVMYDEFQFDEQLTRDKLKNYPGLEDLFDVLEFVYIGDREKPLAISPHDNCVATVWYSAYMARKLMNARGGGKFLYLIQDYESPFHPSGSLFALAEATYSFDYCALFSSKALQDFFLKKQVGIFAREGTNYTYFNNACSSVLKPKDEFIKVRQSGKKKRLAFYSRPPVDRNMFDLGALALCTAYRDDVFPKDEWEFIGIGLGEATVMLDEDCEMKQMERMNLREYQEVISTFDIGFCLMASSHPSLLPFDLSGSGAVVVTNSFGVKDQTYFDILTEGVIVCPPDVPALVEGLRRAVSESKDLDRRYSNAVAMKFPRTWDDTFNDEHELFMRTVFKDAIQQ</sequence>
<dbReference type="InterPro" id="IPR055050">
    <property type="entry name" value="WsaF_C"/>
</dbReference>
<feature type="domain" description="WsaF N-terminal" evidence="1">
    <location>
        <begin position="205"/>
        <end position="342"/>
    </location>
</feature>
<reference evidence="3 4" key="1">
    <citation type="journal article" date="2020" name="Genes (Basel)">
        <title>Genomic Comparison of Insect Gut Symbionts from Divergent Burkholderia Subclades.</title>
        <authorList>
            <person name="Takeshita K."/>
            <person name="Kikuchi Y."/>
        </authorList>
    </citation>
    <scope>NUCLEOTIDE SEQUENCE [LARGE SCALE GENOMIC DNA]</scope>
    <source>
        <strain evidence="3 4">PGU16</strain>
    </source>
</reference>
<dbReference type="Pfam" id="PF22772">
    <property type="entry name" value="WsaF_C"/>
    <property type="match status" value="1"/>
</dbReference>
<keyword evidence="4" id="KW-1185">Reference proteome</keyword>